<evidence type="ECO:0000313" key="2">
    <source>
        <dbReference type="Proteomes" id="UP001634393"/>
    </source>
</evidence>
<reference evidence="1 2" key="1">
    <citation type="submission" date="2024-12" db="EMBL/GenBank/DDBJ databases">
        <title>The unique morphological basis and parallel evolutionary history of personate flowers in Penstemon.</title>
        <authorList>
            <person name="Depatie T.H."/>
            <person name="Wessinger C.A."/>
        </authorList>
    </citation>
    <scope>NUCLEOTIDE SEQUENCE [LARGE SCALE GENOMIC DNA]</scope>
    <source>
        <strain evidence="1">WTNN_2</strain>
        <tissue evidence="1">Leaf</tissue>
    </source>
</reference>
<dbReference type="Proteomes" id="UP001634393">
    <property type="component" value="Unassembled WGS sequence"/>
</dbReference>
<keyword evidence="2" id="KW-1185">Reference proteome</keyword>
<comment type="caution">
    <text evidence="1">The sequence shown here is derived from an EMBL/GenBank/DDBJ whole genome shotgun (WGS) entry which is preliminary data.</text>
</comment>
<organism evidence="1 2">
    <name type="scientific">Penstemon smallii</name>
    <dbReference type="NCBI Taxonomy" id="265156"/>
    <lineage>
        <taxon>Eukaryota</taxon>
        <taxon>Viridiplantae</taxon>
        <taxon>Streptophyta</taxon>
        <taxon>Embryophyta</taxon>
        <taxon>Tracheophyta</taxon>
        <taxon>Spermatophyta</taxon>
        <taxon>Magnoliopsida</taxon>
        <taxon>eudicotyledons</taxon>
        <taxon>Gunneridae</taxon>
        <taxon>Pentapetalae</taxon>
        <taxon>asterids</taxon>
        <taxon>lamiids</taxon>
        <taxon>Lamiales</taxon>
        <taxon>Plantaginaceae</taxon>
        <taxon>Cheloneae</taxon>
        <taxon>Penstemon</taxon>
    </lineage>
</organism>
<evidence type="ECO:0000313" key="1">
    <source>
        <dbReference type="EMBL" id="KAL3830350.1"/>
    </source>
</evidence>
<protein>
    <submittedName>
        <fullName evidence="1">Uncharacterized protein</fullName>
    </submittedName>
</protein>
<dbReference type="AlphaFoldDB" id="A0ABD3T1A3"/>
<gene>
    <name evidence="1" type="ORF">ACJIZ3_019152</name>
</gene>
<proteinExistence type="predicted"/>
<name>A0ABD3T1A3_9LAMI</name>
<dbReference type="EMBL" id="JBJXBP010000005">
    <property type="protein sequence ID" value="KAL3830350.1"/>
    <property type="molecule type" value="Genomic_DNA"/>
</dbReference>
<accession>A0ABD3T1A3</accession>
<sequence length="140" mass="16075">MSAVSNFSCRHYAIRPAFRSDNRLCLKLSFRYGGPLKFNITKPFREVDLSLSRKASMRSSIRMTFVDEKLTDRSVIVKPADILAYELVQGADVRWSYILDKSTPEPPTAVLLHGILGSRKNWGGYYSFIRSQIYLKANKY</sequence>